<evidence type="ECO:0000259" key="1">
    <source>
        <dbReference type="PROSITE" id="PS51186"/>
    </source>
</evidence>
<dbReference type="InterPro" id="IPR000182">
    <property type="entry name" value="GNAT_dom"/>
</dbReference>
<sequence length="164" mass="19201">MIREYKKSDSSKILYVINDAAIRYKGIIPDNCWHEPYMPEQKLVNEFNAGVCMFGYNRNNKLIAVIGIQKIKDVILIRHAYTLTSYQGRGIGSTLLKYLLKKNQNSRLLVGTWKSAIWAIRFYEKFGFILHTKNQATQLLKKYWKIPSQQIENSVVLERQLRSN</sequence>
<dbReference type="Proteomes" id="UP000287917">
    <property type="component" value="Unassembled WGS sequence"/>
</dbReference>
<dbReference type="PROSITE" id="PS51186">
    <property type="entry name" value="GNAT"/>
    <property type="match status" value="1"/>
</dbReference>
<dbReference type="Gene3D" id="3.40.630.30">
    <property type="match status" value="1"/>
</dbReference>
<evidence type="ECO:0000313" key="3">
    <source>
        <dbReference type="Proteomes" id="UP000287917"/>
    </source>
</evidence>
<accession>A0A432GRD0</accession>
<reference evidence="2 3" key="1">
    <citation type="submission" date="2018-06" db="EMBL/GenBank/DDBJ databases">
        <title>Combined omics and stable isotope probing to characterize newly discovered Mariana Back-Arc vent microbial communities.</title>
        <authorList>
            <person name="Trembath-Reichert E."/>
            <person name="Huber J.A."/>
        </authorList>
    </citation>
    <scope>NUCLEOTIDE SEQUENCE [LARGE SCALE GENOMIC DNA]</scope>
    <source>
        <strain evidence="2">MAG 58</strain>
    </source>
</reference>
<feature type="domain" description="N-acetyltransferase" evidence="1">
    <location>
        <begin position="1"/>
        <end position="162"/>
    </location>
</feature>
<keyword evidence="2" id="KW-0808">Transferase</keyword>
<organism evidence="2 3">
    <name type="scientific">SAR324 cluster bacterium</name>
    <dbReference type="NCBI Taxonomy" id="2024889"/>
    <lineage>
        <taxon>Bacteria</taxon>
        <taxon>Deltaproteobacteria</taxon>
        <taxon>SAR324 cluster</taxon>
    </lineage>
</organism>
<dbReference type="InterPro" id="IPR016181">
    <property type="entry name" value="Acyl_CoA_acyltransferase"/>
</dbReference>
<dbReference type="CDD" id="cd04301">
    <property type="entry name" value="NAT_SF"/>
    <property type="match status" value="1"/>
</dbReference>
<protein>
    <submittedName>
        <fullName evidence="2">GNAT family N-acetyltransferase</fullName>
    </submittedName>
</protein>
<dbReference type="AlphaFoldDB" id="A0A432GRD0"/>
<dbReference type="SUPFAM" id="SSF55729">
    <property type="entry name" value="Acyl-CoA N-acyltransferases (Nat)"/>
    <property type="match status" value="1"/>
</dbReference>
<evidence type="ECO:0000313" key="2">
    <source>
        <dbReference type="EMBL" id="RTZ86096.1"/>
    </source>
</evidence>
<dbReference type="GO" id="GO:0016747">
    <property type="term" value="F:acyltransferase activity, transferring groups other than amino-acyl groups"/>
    <property type="evidence" value="ECO:0007669"/>
    <property type="project" value="InterPro"/>
</dbReference>
<comment type="caution">
    <text evidence="2">The sequence shown here is derived from an EMBL/GenBank/DDBJ whole genome shotgun (WGS) entry which is preliminary data.</text>
</comment>
<dbReference type="Pfam" id="PF00583">
    <property type="entry name" value="Acetyltransf_1"/>
    <property type="match status" value="1"/>
</dbReference>
<proteinExistence type="predicted"/>
<gene>
    <name evidence="2" type="ORF">DSY96_03505</name>
</gene>
<name>A0A432GRD0_9DELT</name>
<dbReference type="EMBL" id="QNZK01000124">
    <property type="protein sequence ID" value="RTZ86096.1"/>
    <property type="molecule type" value="Genomic_DNA"/>
</dbReference>